<reference evidence="1 2" key="1">
    <citation type="submission" date="2016-11" db="EMBL/GenBank/DDBJ databases">
        <authorList>
            <person name="Varghese N."/>
            <person name="Submissions S."/>
        </authorList>
    </citation>
    <scope>NUCLEOTIDE SEQUENCE [LARGE SCALE GENOMIC DNA]</scope>
    <source>
        <strain evidence="1 2">DSM 15287</strain>
    </source>
</reference>
<accession>A0A1M6GZ61</accession>
<evidence type="ECO:0000313" key="2">
    <source>
        <dbReference type="Proteomes" id="UP000322917"/>
    </source>
</evidence>
<name>A0A1M6GZ61_9FIRM</name>
<dbReference type="EMBL" id="FQZD01000013">
    <property type="protein sequence ID" value="SHJ15223.1"/>
    <property type="molecule type" value="Genomic_DNA"/>
</dbReference>
<organism evidence="1 2">
    <name type="scientific">Propionispora hippei DSM 15287</name>
    <dbReference type="NCBI Taxonomy" id="1123003"/>
    <lineage>
        <taxon>Bacteria</taxon>
        <taxon>Bacillati</taxon>
        <taxon>Bacillota</taxon>
        <taxon>Negativicutes</taxon>
        <taxon>Selenomonadales</taxon>
        <taxon>Sporomusaceae</taxon>
        <taxon>Propionispora</taxon>
    </lineage>
</organism>
<gene>
    <name evidence="1" type="ORF">SAMN02745170_01829</name>
</gene>
<evidence type="ECO:0000313" key="1">
    <source>
        <dbReference type="EMBL" id="SHJ15223.1"/>
    </source>
</evidence>
<keyword evidence="2" id="KW-1185">Reference proteome</keyword>
<sequence>MKVFINCIECQREAGLPSFNFAEVDVNNDFYFNTTCEKGHKTITLLQEERFEVLFEFGCGALLDGYYRETVSSIAAAIERYHEFFMRVVVIQNGFPMDKFDEIWKWMSNQSERQLGAFYLTYLSEFKNVPQNFVEKHAPFRNKVVHKGYIPNKDEANNYAKEAYGYIVHSLQVLKSTYSESINKLIFMNLQNATSANNKLPVSTMGVNSIIGLISGEKDWGSKSFEKALDDFRIRREMLAQLPNIHLLLTEDANDIAKEATYRTHFDPKDGRILGFYPSIIEYETIPEPHIDLTYEEWQGCLKAPDRCSVDTDSKKLVFE</sequence>
<dbReference type="OrthoDB" id="9110500at2"/>
<dbReference type="AlphaFoldDB" id="A0A1M6GZ61"/>
<proteinExistence type="predicted"/>
<protein>
    <submittedName>
        <fullName evidence="1">Uncharacterized protein</fullName>
    </submittedName>
</protein>
<dbReference type="Proteomes" id="UP000322917">
    <property type="component" value="Unassembled WGS sequence"/>
</dbReference>
<dbReference type="RefSeq" id="WP_149734604.1">
    <property type="nucleotide sequence ID" value="NZ_FQZD01000013.1"/>
</dbReference>